<name>A0A2T4AWU9_9HYPO</name>
<dbReference type="Proteomes" id="UP000241546">
    <property type="component" value="Unassembled WGS sequence"/>
</dbReference>
<dbReference type="InterPro" id="IPR013744">
    <property type="entry name" value="SidJ"/>
</dbReference>
<dbReference type="GeneID" id="36597299"/>
<gene>
    <name evidence="1" type="ORF">BBK36DRAFT_1104275</name>
</gene>
<dbReference type="PANTHER" id="PTHR31591:SF7">
    <property type="entry name" value="DUF1749-DOMAIN-CONTAINING PROTEIN"/>
    <property type="match status" value="1"/>
</dbReference>
<dbReference type="PANTHER" id="PTHR31591">
    <property type="entry name" value="UPF0613 PROTEIN PB24D3.06C"/>
    <property type="match status" value="1"/>
</dbReference>
<keyword evidence="2" id="KW-1185">Reference proteome</keyword>
<dbReference type="OrthoDB" id="10034502at2759"/>
<dbReference type="Pfam" id="PF08538">
    <property type="entry name" value="DUF1749"/>
    <property type="match status" value="1"/>
</dbReference>
<dbReference type="InterPro" id="IPR029058">
    <property type="entry name" value="AB_hydrolase_fold"/>
</dbReference>
<dbReference type="Gene3D" id="3.40.50.1820">
    <property type="entry name" value="alpha/beta hydrolase"/>
    <property type="match status" value="1"/>
</dbReference>
<protein>
    <submittedName>
        <fullName evidence="1">DUF1749-domain-containing protein</fullName>
    </submittedName>
</protein>
<evidence type="ECO:0000313" key="2">
    <source>
        <dbReference type="Proteomes" id="UP000241546"/>
    </source>
</evidence>
<organism evidence="1 2">
    <name type="scientific">Trichoderma citrinoviride</name>
    <dbReference type="NCBI Taxonomy" id="58853"/>
    <lineage>
        <taxon>Eukaryota</taxon>
        <taxon>Fungi</taxon>
        <taxon>Dikarya</taxon>
        <taxon>Ascomycota</taxon>
        <taxon>Pezizomycotina</taxon>
        <taxon>Sordariomycetes</taxon>
        <taxon>Hypocreomycetidae</taxon>
        <taxon>Hypocreales</taxon>
        <taxon>Hypocreaceae</taxon>
        <taxon>Trichoderma</taxon>
    </lineage>
</organism>
<evidence type="ECO:0000313" key="1">
    <source>
        <dbReference type="EMBL" id="PTB61542.1"/>
    </source>
</evidence>
<dbReference type="SUPFAM" id="SSF53474">
    <property type="entry name" value="alpha/beta-Hydrolases"/>
    <property type="match status" value="1"/>
</dbReference>
<accession>A0A2T4AWU9</accession>
<feature type="non-terminal residue" evidence="1">
    <location>
        <position position="224"/>
    </location>
</feature>
<dbReference type="AlphaFoldDB" id="A0A2T4AWU9"/>
<reference evidence="2" key="1">
    <citation type="submission" date="2016-07" db="EMBL/GenBank/DDBJ databases">
        <title>Multiple horizontal gene transfer events from other fungi enriched the ability of initially mycotrophic Trichoderma (Ascomycota) to feed on dead plant biomass.</title>
        <authorList>
            <consortium name="DOE Joint Genome Institute"/>
            <person name="Atanasova L."/>
            <person name="Chenthamara K."/>
            <person name="Zhang J."/>
            <person name="Grujic M."/>
            <person name="Henrissat B."/>
            <person name="Kuo A."/>
            <person name="Aerts A."/>
            <person name="Salamov A."/>
            <person name="Lipzen A."/>
            <person name="Labutti K."/>
            <person name="Barry K."/>
            <person name="Miao Y."/>
            <person name="Rahimi M.J."/>
            <person name="Shen Q."/>
            <person name="Grigoriev I.V."/>
            <person name="Kubicek C.P."/>
            <person name="Druzhinina I.S."/>
        </authorList>
    </citation>
    <scope>NUCLEOTIDE SEQUENCE [LARGE SCALE GENOMIC DNA]</scope>
    <source>
        <strain evidence="2">TUCIM 6016</strain>
    </source>
</reference>
<dbReference type="RefSeq" id="XP_024744862.1">
    <property type="nucleotide sequence ID" value="XM_024889180.1"/>
</dbReference>
<sequence>MEKPFPLLAHPYRSPTRGSVAYEMGNTASRNAIVFIGGLKDGPHTTGYIRHVARELEKLPELGYSVFEIRMRSSFDGFGTASLADDVHDIAALVKYLRAINREKIILFGHSTGCQDCVEYANYPRYSNPPVDGFILQAPVSDREGAEMMFPDCKAKVEYAAKMIAEGRGGDCLPSEQSFSMLGAPVSAQRFYDLYAKGGADDYFSSDLDIATLSKFWARFNKPV</sequence>
<proteinExistence type="predicted"/>
<dbReference type="EMBL" id="KZ680398">
    <property type="protein sequence ID" value="PTB61542.1"/>
    <property type="molecule type" value="Genomic_DNA"/>
</dbReference>